<dbReference type="InterPro" id="IPR027805">
    <property type="entry name" value="Transposase_HTH_dom"/>
</dbReference>
<feature type="region of interest" description="Disordered" evidence="8">
    <location>
        <begin position="808"/>
        <end position="860"/>
    </location>
</feature>
<dbReference type="GO" id="GO:0008270">
    <property type="term" value="F:zinc ion binding"/>
    <property type="evidence" value="ECO:0007669"/>
    <property type="project" value="UniProtKB-KW"/>
</dbReference>
<dbReference type="OrthoDB" id="5985780at2759"/>
<keyword evidence="2" id="KW-0479">Metal-binding</keyword>
<organism evidence="11 12">
    <name type="scientific">Stylophora pistillata</name>
    <name type="common">Smooth cauliflower coral</name>
    <dbReference type="NCBI Taxonomy" id="50429"/>
    <lineage>
        <taxon>Eukaryota</taxon>
        <taxon>Metazoa</taxon>
        <taxon>Cnidaria</taxon>
        <taxon>Anthozoa</taxon>
        <taxon>Hexacorallia</taxon>
        <taxon>Scleractinia</taxon>
        <taxon>Astrocoeniina</taxon>
        <taxon>Pocilloporidae</taxon>
        <taxon>Stylophora</taxon>
    </lineage>
</organism>
<dbReference type="Pfam" id="PF00078">
    <property type="entry name" value="RVT_1"/>
    <property type="match status" value="1"/>
</dbReference>
<evidence type="ECO:0000259" key="9">
    <source>
        <dbReference type="PROSITE" id="PS50878"/>
    </source>
</evidence>
<keyword evidence="7" id="KW-0175">Coiled coil</keyword>
<proteinExistence type="predicted"/>
<evidence type="ECO:0000256" key="2">
    <source>
        <dbReference type="ARBA" id="ARBA00022723"/>
    </source>
</evidence>
<keyword evidence="11" id="KW-0548">Nucleotidyltransferase</keyword>
<dbReference type="SUPFAM" id="SSF57716">
    <property type="entry name" value="Glucocorticoid receptor-like (DNA-binding domain)"/>
    <property type="match status" value="1"/>
</dbReference>
<protein>
    <submittedName>
        <fullName evidence="11">RNA-directed DNA polymerase from mobile element jockey</fullName>
    </submittedName>
</protein>
<dbReference type="PROSITE" id="PS50878">
    <property type="entry name" value="RT_POL"/>
    <property type="match status" value="1"/>
</dbReference>
<gene>
    <name evidence="11" type="primary">pol</name>
    <name evidence="11" type="ORF">AWC38_SpisGene5673</name>
</gene>
<accession>A0A2B4SKF0</accession>
<dbReference type="InterPro" id="IPR006612">
    <property type="entry name" value="THAP_Znf"/>
</dbReference>
<evidence type="ECO:0000256" key="8">
    <source>
        <dbReference type="SAM" id="MobiDB-lite"/>
    </source>
</evidence>
<keyword evidence="12" id="KW-1185">Reference proteome</keyword>
<dbReference type="Pfam" id="PF13613">
    <property type="entry name" value="HTH_Tnp_4"/>
    <property type="match status" value="1"/>
</dbReference>
<evidence type="ECO:0000256" key="1">
    <source>
        <dbReference type="ARBA" id="ARBA00001968"/>
    </source>
</evidence>
<dbReference type="SUPFAM" id="SSF56672">
    <property type="entry name" value="DNA/RNA polymerases"/>
    <property type="match status" value="1"/>
</dbReference>
<feature type="domain" description="Reverse transcriptase" evidence="9">
    <location>
        <begin position="209"/>
        <end position="473"/>
    </location>
</feature>
<dbReference type="Gene3D" id="3.60.10.10">
    <property type="entry name" value="Endonuclease/exonuclease/phosphatase"/>
    <property type="match status" value="1"/>
</dbReference>
<dbReference type="AlphaFoldDB" id="A0A2B4SKF0"/>
<dbReference type="InterPro" id="IPR000477">
    <property type="entry name" value="RT_dom"/>
</dbReference>
<dbReference type="PANTHER" id="PTHR23080:SF133">
    <property type="entry name" value="SI:CH211-262I1.5-RELATED"/>
    <property type="match status" value="1"/>
</dbReference>
<evidence type="ECO:0000256" key="3">
    <source>
        <dbReference type="ARBA" id="ARBA00022771"/>
    </source>
</evidence>
<dbReference type="InterPro" id="IPR027806">
    <property type="entry name" value="HARBI1_dom"/>
</dbReference>
<sequence length="1194" mass="135924">MDLQAYIDLGSSDEQWFCDKNCGWPFNFTDSFFESSFSTGQNVSLSSDVSAESSPHSANGFSKCLLLNTRSIRNKINDLNALLLMDSFDIVALTETWLDNEFDDRDLHLEGYSILRRDRRGKDPVEKASLFNEFFSSVFSTKTSNSGSSHVDVINPNLLMDVFTSYSEVKNILCNLDINKATGVDGIPARILRECAEELSYPLVLLFNLSFRCGRVPSSWKRANVTPVFKSDAKDVVENYRSISLLSIPSKCQEKIVYNAIYSHVAPYLTDWQHGFIRGRSCATQLVLTHHQWTKALDDGLQVDVVFLDFSKAFDRVSHDILLLKLCNFGISGSLLRWCEDYLTHREQRVVIEGQSSTWSVIPSGVPQGSLLGPLFFVIFISDLPDVVMPGNTIALYADDCKTSRLINCTSDQHDFQSDLNNLHIWSQRNLMDFNVKKCKLMRITKKSMPFRSDLKLNESSLEETSEFCDLGLVTSNKLSWNAHVDKISSKANKILGLIKRTCKGLKDVNMLRRLYCALVVCRAWGFISFADHPYGTFLFTLLYYYLLISRGGQGLRSVEMEYKATKIKGAVRLHGNEDRALGMVREFEEQAARMGRRSIFKETAKCVEELGLELDLEHAQGIKKEVRRCQIEKLEDEIRNQRWQGRIVTTRLEDENLSADGCFWWLTEYVKGSEEKLNLETGRQDSSITEHGLGYRVVHELEVKKKNTGSKCQILFENYRFLSEEIYRNEHNSTMVYCFAPTCSHSSESHTCKFFAFPSDKKEKDEYKRWIRLIRRKDREPSKHSRVCSCHFVDGDKLNGPTIYERNRDKIFPGEGGPPKKKRKVTAKQKTVQEMVAEAITTSEQQSTNNDTDDTKQESCNKTTNEIILEAELNQAREELQDLQEKESYTQKHYSASGLSVEVLRMETGLPTKEVFNIVVLHALRFKDFIVYYSGWKVESINFEDQIFITLMKLRQNYTNLHLAQLFSCSVATIANIVTTFVHVLHSILFHDIMTTIPSRQKNVLCAPSSFSEFTSCRIVIDCTDVEIAAPGLMSLQNATYSSYRGMNSFKVIVGVAPNAVITFVSKLYPGSISDKAIVQQSGLLNHLVPGDMVLADKGFLIQDILPNNVSLNIPPFLNNGVFTESEARKTKSIARARIHVERANARLKDFKILTFIPYYLRCYADVIFQLCAALVNLQFPLIKEGCEGAEFE</sequence>
<evidence type="ECO:0000256" key="4">
    <source>
        <dbReference type="ARBA" id="ARBA00022833"/>
    </source>
</evidence>
<feature type="coiled-coil region" evidence="7">
    <location>
        <begin position="867"/>
        <end position="894"/>
    </location>
</feature>
<dbReference type="GO" id="GO:0003964">
    <property type="term" value="F:RNA-directed DNA polymerase activity"/>
    <property type="evidence" value="ECO:0007669"/>
    <property type="project" value="UniProtKB-KW"/>
</dbReference>
<dbReference type="PANTHER" id="PTHR23080">
    <property type="entry name" value="THAP DOMAIN PROTEIN"/>
    <property type="match status" value="1"/>
</dbReference>
<keyword evidence="11" id="KW-0808">Transferase</keyword>
<evidence type="ECO:0000256" key="7">
    <source>
        <dbReference type="SAM" id="Coils"/>
    </source>
</evidence>
<dbReference type="Proteomes" id="UP000225706">
    <property type="component" value="Unassembled WGS sequence"/>
</dbReference>
<dbReference type="PROSITE" id="PS50950">
    <property type="entry name" value="ZF_THAP"/>
    <property type="match status" value="1"/>
</dbReference>
<dbReference type="Pfam" id="PF05485">
    <property type="entry name" value="THAP"/>
    <property type="match status" value="1"/>
</dbReference>
<keyword evidence="11" id="KW-0695">RNA-directed DNA polymerase</keyword>
<dbReference type="CDD" id="cd01650">
    <property type="entry name" value="RT_nLTR_like"/>
    <property type="match status" value="1"/>
</dbReference>
<dbReference type="InterPro" id="IPR043502">
    <property type="entry name" value="DNA/RNA_pol_sf"/>
</dbReference>
<dbReference type="GO" id="GO:0003677">
    <property type="term" value="F:DNA binding"/>
    <property type="evidence" value="ECO:0007669"/>
    <property type="project" value="UniProtKB-UniRule"/>
</dbReference>
<comment type="cofactor">
    <cofactor evidence="1">
        <name>a divalent metal cation</name>
        <dbReference type="ChEBI" id="CHEBI:60240"/>
    </cofactor>
</comment>
<dbReference type="InterPro" id="IPR036691">
    <property type="entry name" value="Endo/exonu/phosph_ase_sf"/>
</dbReference>
<evidence type="ECO:0000256" key="5">
    <source>
        <dbReference type="ARBA" id="ARBA00023125"/>
    </source>
</evidence>
<feature type="domain" description="THAP-type" evidence="10">
    <location>
        <begin position="736"/>
        <end position="813"/>
    </location>
</feature>
<dbReference type="SMART" id="SM00980">
    <property type="entry name" value="THAP"/>
    <property type="match status" value="1"/>
</dbReference>
<name>A0A2B4SKF0_STYPI</name>
<feature type="compositionally biased region" description="Polar residues" evidence="8">
    <location>
        <begin position="841"/>
        <end position="851"/>
    </location>
</feature>
<reference evidence="12" key="1">
    <citation type="journal article" date="2017" name="bioRxiv">
        <title>Comparative analysis of the genomes of Stylophora pistillata and Acropora digitifera provides evidence for extensive differences between species of corals.</title>
        <authorList>
            <person name="Voolstra C.R."/>
            <person name="Li Y."/>
            <person name="Liew Y.J."/>
            <person name="Baumgarten S."/>
            <person name="Zoccola D."/>
            <person name="Flot J.-F."/>
            <person name="Tambutte S."/>
            <person name="Allemand D."/>
            <person name="Aranda M."/>
        </authorList>
    </citation>
    <scope>NUCLEOTIDE SEQUENCE [LARGE SCALE GENOMIC DNA]</scope>
</reference>
<evidence type="ECO:0000259" key="10">
    <source>
        <dbReference type="PROSITE" id="PS50950"/>
    </source>
</evidence>
<evidence type="ECO:0000313" key="11">
    <source>
        <dbReference type="EMBL" id="PFX29563.1"/>
    </source>
</evidence>
<keyword evidence="5 6" id="KW-0238">DNA-binding</keyword>
<evidence type="ECO:0000256" key="6">
    <source>
        <dbReference type="PROSITE-ProRule" id="PRU00309"/>
    </source>
</evidence>
<dbReference type="EMBL" id="LSMT01000064">
    <property type="protein sequence ID" value="PFX29563.1"/>
    <property type="molecule type" value="Genomic_DNA"/>
</dbReference>
<keyword evidence="3 6" id="KW-0863">Zinc-finger</keyword>
<keyword evidence="4" id="KW-0862">Zinc</keyword>
<evidence type="ECO:0000313" key="12">
    <source>
        <dbReference type="Proteomes" id="UP000225706"/>
    </source>
</evidence>
<dbReference type="Pfam" id="PF13359">
    <property type="entry name" value="DDE_Tnp_4"/>
    <property type="match status" value="1"/>
</dbReference>
<comment type="caution">
    <text evidence="11">The sequence shown here is derived from an EMBL/GenBank/DDBJ whole genome shotgun (WGS) entry which is preliminary data.</text>
</comment>